<evidence type="ECO:0000313" key="3">
    <source>
        <dbReference type="Proteomes" id="UP000034591"/>
    </source>
</evidence>
<reference evidence="2 3" key="1">
    <citation type="journal article" date="2015" name="Nature">
        <title>rRNA introns, odd ribosomes, and small enigmatic genomes across a large radiation of phyla.</title>
        <authorList>
            <person name="Brown C.T."/>
            <person name="Hug L.A."/>
            <person name="Thomas B.C."/>
            <person name="Sharon I."/>
            <person name="Castelle C.J."/>
            <person name="Singh A."/>
            <person name="Wilkins M.J."/>
            <person name="Williams K.H."/>
            <person name="Banfield J.F."/>
        </authorList>
    </citation>
    <scope>NUCLEOTIDE SEQUENCE [LARGE SCALE GENOMIC DNA]</scope>
</reference>
<keyword evidence="1" id="KW-0472">Membrane</keyword>
<proteinExistence type="predicted"/>
<feature type="transmembrane region" description="Helical" evidence="1">
    <location>
        <begin position="211"/>
        <end position="228"/>
    </location>
</feature>
<evidence type="ECO:0008006" key="4">
    <source>
        <dbReference type="Google" id="ProtNLM"/>
    </source>
</evidence>
<dbReference type="EMBL" id="LBTI01000022">
    <property type="protein sequence ID" value="KKQ37289.1"/>
    <property type="molecule type" value="Genomic_DNA"/>
</dbReference>
<sequence>MSGIFVLIIIFCLFVVRGLLFLDPDFGFHIRMGQIITQSGIPKTDPFSYSMPSFPYIDHEWLTNIFIYKIYENFGINILYLLSALIVITTVFIASRNFSRIIIRRNSIIIYDLLHEHIGQNTNYLNVVILLTFAVLFSFAGVRPQIISWFFFTLLTRLIFDPLLWRKWKFSAPIIILLWSNFHGSYAIGLAVLSMTFIIRSLMRKGVDFQEVAILVLSVISTFLNPYGPRLWNEVFTTISDSNLRWSIAEWMPTILFFHLPLILLFTISTLLIYRYRRFYSLEELILYLFLLFQALSSRRHLPFWIIYSLPLTIFALEKFYDEVRTIKYGIERFRKLYISGFYFVVILIFLQIFFDVRGASALREENYYPVKAINYLKNDLPGGEILSIYNWGGYLIWKLPEKKVFIDGRMPSWRWNAPDSEADWAFKEYNQLFKGKVERDILFTKYNIDTILLDKRRKETILDRFSDLLNEFLTRMYLAKREVDFKDKLLNEGWQVVYEDEISIIYSKE</sequence>
<gene>
    <name evidence="2" type="ORF">US53_C0022G0004</name>
</gene>
<evidence type="ECO:0000256" key="1">
    <source>
        <dbReference type="SAM" id="Phobius"/>
    </source>
</evidence>
<dbReference type="Proteomes" id="UP000034591">
    <property type="component" value="Unassembled WGS sequence"/>
</dbReference>
<keyword evidence="1" id="KW-0812">Transmembrane</keyword>
<comment type="caution">
    <text evidence="2">The sequence shown here is derived from an EMBL/GenBank/DDBJ whole genome shotgun (WGS) entry which is preliminary data.</text>
</comment>
<feature type="transmembrane region" description="Helical" evidence="1">
    <location>
        <begin position="248"/>
        <end position="272"/>
    </location>
</feature>
<feature type="transmembrane region" description="Helical" evidence="1">
    <location>
        <begin position="337"/>
        <end position="355"/>
    </location>
</feature>
<accession>A0A0G0JKL8</accession>
<feature type="transmembrane region" description="Helical" evidence="1">
    <location>
        <begin position="124"/>
        <end position="152"/>
    </location>
</feature>
<organism evidence="2 3">
    <name type="scientific">Candidatus Woesebacteria bacterium GW2011_GWA1_37_7</name>
    <dbReference type="NCBI Taxonomy" id="1618545"/>
    <lineage>
        <taxon>Bacteria</taxon>
        <taxon>Candidatus Woeseibacteriota</taxon>
    </lineage>
</organism>
<dbReference type="STRING" id="1618545.US53_C0022G0004"/>
<protein>
    <recommendedName>
        <fullName evidence="4">Glycosyltransferase RgtA/B/C/D-like domain-containing protein</fullName>
    </recommendedName>
</protein>
<feature type="transmembrane region" description="Helical" evidence="1">
    <location>
        <begin position="74"/>
        <end position="95"/>
    </location>
</feature>
<keyword evidence="1" id="KW-1133">Transmembrane helix</keyword>
<dbReference type="AlphaFoldDB" id="A0A0G0JKL8"/>
<feature type="transmembrane region" description="Helical" evidence="1">
    <location>
        <begin position="172"/>
        <end position="199"/>
    </location>
</feature>
<evidence type="ECO:0000313" key="2">
    <source>
        <dbReference type="EMBL" id="KKQ37289.1"/>
    </source>
</evidence>
<feature type="transmembrane region" description="Helical" evidence="1">
    <location>
        <begin position="279"/>
        <end position="296"/>
    </location>
</feature>
<feature type="transmembrane region" description="Helical" evidence="1">
    <location>
        <begin position="302"/>
        <end position="317"/>
    </location>
</feature>
<name>A0A0G0JKL8_9BACT</name>